<evidence type="ECO:0000256" key="1">
    <source>
        <dbReference type="ARBA" id="ARBA00001933"/>
    </source>
</evidence>
<dbReference type="SUPFAM" id="SSF53383">
    <property type="entry name" value="PLP-dependent transferases"/>
    <property type="match status" value="1"/>
</dbReference>
<evidence type="ECO:0000256" key="7">
    <source>
        <dbReference type="ARBA" id="ARBA00029853"/>
    </source>
</evidence>
<dbReference type="EC" id="4.4.1.1" evidence="4"/>
<dbReference type="GO" id="GO:0004123">
    <property type="term" value="F:cystathionine gamma-lyase activity"/>
    <property type="evidence" value="ECO:0007669"/>
    <property type="project" value="TreeGrafter"/>
</dbReference>
<evidence type="ECO:0000256" key="3">
    <source>
        <dbReference type="ARBA" id="ARBA00009077"/>
    </source>
</evidence>
<accession>A0A8H5BJU9</accession>
<dbReference type="PANTHER" id="PTHR11808">
    <property type="entry name" value="TRANS-SULFURATION ENZYME FAMILY MEMBER"/>
    <property type="match status" value="1"/>
</dbReference>
<dbReference type="GO" id="GO:0019346">
    <property type="term" value="P:transsulfuration"/>
    <property type="evidence" value="ECO:0007669"/>
    <property type="project" value="InterPro"/>
</dbReference>
<dbReference type="Proteomes" id="UP000567179">
    <property type="component" value="Unassembled WGS sequence"/>
</dbReference>
<proteinExistence type="inferred from homology"/>
<dbReference type="EMBL" id="JAACJJ010000016">
    <property type="protein sequence ID" value="KAF5324181.1"/>
    <property type="molecule type" value="Genomic_DNA"/>
</dbReference>
<comment type="similarity">
    <text evidence="3">Belongs to the trans-sulfuration enzymes family.</text>
</comment>
<dbReference type="InterPro" id="IPR015421">
    <property type="entry name" value="PyrdxlP-dep_Trfase_major"/>
</dbReference>
<dbReference type="GO" id="GO:0030170">
    <property type="term" value="F:pyridoxal phosphate binding"/>
    <property type="evidence" value="ECO:0007669"/>
    <property type="project" value="InterPro"/>
</dbReference>
<evidence type="ECO:0000256" key="4">
    <source>
        <dbReference type="ARBA" id="ARBA00012085"/>
    </source>
</evidence>
<dbReference type="Gene3D" id="3.40.640.10">
    <property type="entry name" value="Type I PLP-dependent aspartate aminotransferase-like (Major domain)"/>
    <property type="match status" value="2"/>
</dbReference>
<dbReference type="InterPro" id="IPR015424">
    <property type="entry name" value="PyrdxlP-dep_Trfase"/>
</dbReference>
<keyword evidence="9" id="KW-1185">Reference proteome</keyword>
<dbReference type="GO" id="GO:0019343">
    <property type="term" value="P:cysteine biosynthetic process via cystathionine"/>
    <property type="evidence" value="ECO:0007669"/>
    <property type="project" value="TreeGrafter"/>
</dbReference>
<evidence type="ECO:0000313" key="8">
    <source>
        <dbReference type="EMBL" id="KAF5324181.1"/>
    </source>
</evidence>
<comment type="cofactor">
    <cofactor evidence="1">
        <name>pyridoxal 5'-phosphate</name>
        <dbReference type="ChEBI" id="CHEBI:597326"/>
    </cofactor>
</comment>
<organism evidence="8 9">
    <name type="scientific">Psilocybe cf. subviscida</name>
    <dbReference type="NCBI Taxonomy" id="2480587"/>
    <lineage>
        <taxon>Eukaryota</taxon>
        <taxon>Fungi</taxon>
        <taxon>Dikarya</taxon>
        <taxon>Basidiomycota</taxon>
        <taxon>Agaricomycotina</taxon>
        <taxon>Agaricomycetes</taxon>
        <taxon>Agaricomycetidae</taxon>
        <taxon>Agaricales</taxon>
        <taxon>Agaricineae</taxon>
        <taxon>Strophariaceae</taxon>
        <taxon>Psilocybe</taxon>
    </lineage>
</organism>
<comment type="pathway">
    <text evidence="2">Amino-acid biosynthesis; L-cysteine biosynthesis; L-cysteine from L-homocysteine and L-serine: step 2/2.</text>
</comment>
<dbReference type="GO" id="GO:0005737">
    <property type="term" value="C:cytoplasm"/>
    <property type="evidence" value="ECO:0007669"/>
    <property type="project" value="TreeGrafter"/>
</dbReference>
<reference evidence="8 9" key="1">
    <citation type="journal article" date="2020" name="ISME J.">
        <title>Uncovering the hidden diversity of litter-decomposition mechanisms in mushroom-forming fungi.</title>
        <authorList>
            <person name="Floudas D."/>
            <person name="Bentzer J."/>
            <person name="Ahren D."/>
            <person name="Johansson T."/>
            <person name="Persson P."/>
            <person name="Tunlid A."/>
        </authorList>
    </citation>
    <scope>NUCLEOTIDE SEQUENCE [LARGE SCALE GENOMIC DNA]</scope>
    <source>
        <strain evidence="8 9">CBS 101986</strain>
    </source>
</reference>
<keyword evidence="5" id="KW-0663">Pyridoxal phosphate</keyword>
<protein>
    <recommendedName>
        <fullName evidence="4">cystathionine gamma-lyase</fullName>
        <ecNumber evidence="4">4.4.1.1</ecNumber>
    </recommendedName>
    <alternativeName>
        <fullName evidence="7">Gamma-cystathionase</fullName>
    </alternativeName>
</protein>
<sequence length="232" mass="24576">MVALAPGGFADEIIQKDVAFLRHNGLDELFTSCGPFPVVSHSRSSDGGDARCSSLGALCAGRFAAGYKYSCSGNPNRHLLERTFASLESSPAQSNVALAFSSGSSTTSAVLSALGPNAHIPPVSPEHLFYLENASDAEILGALRENMKLVWIESPTSPTLRVVDVSHLVRYRARFEGGTADRVGGQYLPASVLRQPAGAGNVVMGAFILPEPASSNQPKLADKLRFCALCRR</sequence>
<evidence type="ECO:0000256" key="2">
    <source>
        <dbReference type="ARBA" id="ARBA00005038"/>
    </source>
</evidence>
<evidence type="ECO:0000256" key="5">
    <source>
        <dbReference type="ARBA" id="ARBA00022898"/>
    </source>
</evidence>
<name>A0A8H5BJU9_9AGAR</name>
<gene>
    <name evidence="8" type="ORF">D9619_011171</name>
</gene>
<evidence type="ECO:0000313" key="9">
    <source>
        <dbReference type="Proteomes" id="UP000567179"/>
    </source>
</evidence>
<keyword evidence="6" id="KW-0028">Amino-acid biosynthesis</keyword>
<dbReference type="InterPro" id="IPR000277">
    <property type="entry name" value="Cys/Met-Metab_PyrdxlP-dep_enz"/>
</dbReference>
<dbReference type="OrthoDB" id="3047386at2759"/>
<dbReference type="AlphaFoldDB" id="A0A8H5BJU9"/>
<dbReference type="PANTHER" id="PTHR11808:SF15">
    <property type="entry name" value="CYSTATHIONINE GAMMA-LYASE"/>
    <property type="match status" value="1"/>
</dbReference>
<evidence type="ECO:0000256" key="6">
    <source>
        <dbReference type="ARBA" id="ARBA00023192"/>
    </source>
</evidence>
<keyword evidence="6" id="KW-0198">Cysteine biosynthesis</keyword>
<comment type="caution">
    <text evidence="8">The sequence shown here is derived from an EMBL/GenBank/DDBJ whole genome shotgun (WGS) entry which is preliminary data.</text>
</comment>